<dbReference type="GeneID" id="20671725"/>
<keyword evidence="5" id="KW-1185">Reference proteome</keyword>
<dbReference type="PANTHER" id="PTHR33365:SF11">
    <property type="entry name" value="TAT PATHWAY SIGNAL SEQUENCE"/>
    <property type="match status" value="1"/>
</dbReference>
<feature type="non-terminal residue" evidence="4">
    <location>
        <position position="1"/>
    </location>
</feature>
<dbReference type="OrthoDB" id="3687641at2759"/>
<dbReference type="Proteomes" id="UP000030671">
    <property type="component" value="Unassembled WGS sequence"/>
</dbReference>
<accession>W4JNK8</accession>
<comment type="pathway">
    <text evidence="1">Mycotoxin biosynthesis.</text>
</comment>
<comment type="similarity">
    <text evidence="3">Belongs to the ustYa family.</text>
</comment>
<evidence type="ECO:0000256" key="2">
    <source>
        <dbReference type="ARBA" id="ARBA00023002"/>
    </source>
</evidence>
<dbReference type="PANTHER" id="PTHR33365">
    <property type="entry name" value="YALI0B05434P"/>
    <property type="match status" value="1"/>
</dbReference>
<dbReference type="STRING" id="747525.W4JNK8"/>
<dbReference type="InParanoid" id="W4JNK8"/>
<evidence type="ECO:0000256" key="3">
    <source>
        <dbReference type="ARBA" id="ARBA00035112"/>
    </source>
</evidence>
<dbReference type="GO" id="GO:0043386">
    <property type="term" value="P:mycotoxin biosynthetic process"/>
    <property type="evidence" value="ECO:0007669"/>
    <property type="project" value="InterPro"/>
</dbReference>
<reference evidence="4 5" key="1">
    <citation type="journal article" date="2012" name="New Phytol.">
        <title>Insight into trade-off between wood decay and parasitism from the genome of a fungal forest pathogen.</title>
        <authorList>
            <person name="Olson A."/>
            <person name="Aerts A."/>
            <person name="Asiegbu F."/>
            <person name="Belbahri L."/>
            <person name="Bouzid O."/>
            <person name="Broberg A."/>
            <person name="Canback B."/>
            <person name="Coutinho P.M."/>
            <person name="Cullen D."/>
            <person name="Dalman K."/>
            <person name="Deflorio G."/>
            <person name="van Diepen L.T."/>
            <person name="Dunand C."/>
            <person name="Duplessis S."/>
            <person name="Durling M."/>
            <person name="Gonthier P."/>
            <person name="Grimwood J."/>
            <person name="Fossdal C.G."/>
            <person name="Hansson D."/>
            <person name="Henrissat B."/>
            <person name="Hietala A."/>
            <person name="Himmelstrand K."/>
            <person name="Hoffmeister D."/>
            <person name="Hogberg N."/>
            <person name="James T.Y."/>
            <person name="Karlsson M."/>
            <person name="Kohler A."/>
            <person name="Kues U."/>
            <person name="Lee Y.H."/>
            <person name="Lin Y.C."/>
            <person name="Lind M."/>
            <person name="Lindquist E."/>
            <person name="Lombard V."/>
            <person name="Lucas S."/>
            <person name="Lunden K."/>
            <person name="Morin E."/>
            <person name="Murat C."/>
            <person name="Park J."/>
            <person name="Raffaello T."/>
            <person name="Rouze P."/>
            <person name="Salamov A."/>
            <person name="Schmutz J."/>
            <person name="Solheim H."/>
            <person name="Stahlberg J."/>
            <person name="Velez H."/>
            <person name="de Vries R.P."/>
            <person name="Wiebenga A."/>
            <person name="Woodward S."/>
            <person name="Yakovlev I."/>
            <person name="Garbelotto M."/>
            <person name="Martin F."/>
            <person name="Grigoriev I.V."/>
            <person name="Stenlid J."/>
        </authorList>
    </citation>
    <scope>NUCLEOTIDE SEQUENCE [LARGE SCALE GENOMIC DNA]</scope>
    <source>
        <strain evidence="4 5">TC 32-1</strain>
    </source>
</reference>
<name>W4JNK8_HETIT</name>
<dbReference type="KEGG" id="hir:HETIRDRAFT_332353"/>
<evidence type="ECO:0000313" key="5">
    <source>
        <dbReference type="Proteomes" id="UP000030671"/>
    </source>
</evidence>
<proteinExistence type="inferred from homology"/>
<organism evidence="4 5">
    <name type="scientific">Heterobasidion irregulare (strain TC 32-1)</name>
    <dbReference type="NCBI Taxonomy" id="747525"/>
    <lineage>
        <taxon>Eukaryota</taxon>
        <taxon>Fungi</taxon>
        <taxon>Dikarya</taxon>
        <taxon>Basidiomycota</taxon>
        <taxon>Agaricomycotina</taxon>
        <taxon>Agaricomycetes</taxon>
        <taxon>Russulales</taxon>
        <taxon>Bondarzewiaceae</taxon>
        <taxon>Heterobasidion</taxon>
        <taxon>Heterobasidion annosum species complex</taxon>
    </lineage>
</organism>
<dbReference type="RefSeq" id="XP_009553145.1">
    <property type="nucleotide sequence ID" value="XM_009554850.1"/>
</dbReference>
<dbReference type="eggNOG" id="ENOG502SNY2">
    <property type="taxonomic scope" value="Eukaryota"/>
</dbReference>
<dbReference type="Pfam" id="PF11807">
    <property type="entry name" value="UstYa"/>
    <property type="match status" value="1"/>
</dbReference>
<keyword evidence="2" id="KW-0560">Oxidoreductase</keyword>
<protein>
    <submittedName>
        <fullName evidence="4">Uncharacterized protein</fullName>
    </submittedName>
</protein>
<sequence>YLGHDHPRELPIGNLRTVNMAFRDDPEHFAFSGIQAWAEWNAIRPPAGGYVYLGQTYLPLSVSMWHELHCLNHIRTIIVVGDDGSDHTEHCFHYIRQHILCAADTTLEPRTQGGKGVIPGEGVAHTCRDWKQVESWTEERHSTWTPEMAARLKESSPVMNKTTEGGERVAL</sequence>
<dbReference type="InterPro" id="IPR021765">
    <property type="entry name" value="UstYa-like"/>
</dbReference>
<evidence type="ECO:0000313" key="4">
    <source>
        <dbReference type="EMBL" id="ETW74650.1"/>
    </source>
</evidence>
<dbReference type="HOGENOM" id="CLU_042941_8_3_1"/>
<evidence type="ECO:0000256" key="1">
    <source>
        <dbReference type="ARBA" id="ARBA00004685"/>
    </source>
</evidence>
<gene>
    <name evidence="4" type="ORF">HETIRDRAFT_332353</name>
</gene>
<dbReference type="GO" id="GO:0016491">
    <property type="term" value="F:oxidoreductase activity"/>
    <property type="evidence" value="ECO:0007669"/>
    <property type="project" value="UniProtKB-KW"/>
</dbReference>
<dbReference type="EMBL" id="KI925467">
    <property type="protein sequence ID" value="ETW74650.1"/>
    <property type="molecule type" value="Genomic_DNA"/>
</dbReference>
<dbReference type="AlphaFoldDB" id="W4JNK8"/>